<dbReference type="EMBL" id="CP021354">
    <property type="protein sequence ID" value="AWK75424.1"/>
    <property type="molecule type" value="Genomic_DNA"/>
</dbReference>
<dbReference type="PROSITE" id="PS50931">
    <property type="entry name" value="HTH_LYSR"/>
    <property type="match status" value="1"/>
</dbReference>
<name>A0A2S2C3Q0_9NOCA</name>
<evidence type="ECO:0000256" key="5">
    <source>
        <dbReference type="ARBA" id="ARBA00023163"/>
    </source>
</evidence>
<dbReference type="SUPFAM" id="SSF46785">
    <property type="entry name" value="Winged helix' DNA-binding domain"/>
    <property type="match status" value="1"/>
</dbReference>
<dbReference type="InterPro" id="IPR000847">
    <property type="entry name" value="LysR_HTH_N"/>
</dbReference>
<evidence type="ECO:0000256" key="3">
    <source>
        <dbReference type="ARBA" id="ARBA00023125"/>
    </source>
</evidence>
<accession>A0A2S2C3Q0</accession>
<dbReference type="GO" id="GO:0003677">
    <property type="term" value="F:DNA binding"/>
    <property type="evidence" value="ECO:0007669"/>
    <property type="project" value="UniProtKB-KW"/>
</dbReference>
<dbReference type="InterPro" id="IPR036390">
    <property type="entry name" value="WH_DNA-bd_sf"/>
</dbReference>
<evidence type="ECO:0000256" key="4">
    <source>
        <dbReference type="ARBA" id="ARBA00023159"/>
    </source>
</evidence>
<proteinExistence type="inferred from homology"/>
<dbReference type="OrthoDB" id="3461141at2"/>
<dbReference type="RefSeq" id="WP_109328204.1">
    <property type="nucleotide sequence ID" value="NZ_CP021354.1"/>
</dbReference>
<dbReference type="Gene3D" id="1.10.10.10">
    <property type="entry name" value="Winged helix-like DNA-binding domain superfamily/Winged helix DNA-binding domain"/>
    <property type="match status" value="1"/>
</dbReference>
<dbReference type="Proteomes" id="UP000245711">
    <property type="component" value="Chromosome"/>
</dbReference>
<feature type="domain" description="HTH lysR-type" evidence="6">
    <location>
        <begin position="10"/>
        <end position="68"/>
    </location>
</feature>
<dbReference type="FunFam" id="1.10.10.10:FF:000001">
    <property type="entry name" value="LysR family transcriptional regulator"/>
    <property type="match status" value="1"/>
</dbReference>
<dbReference type="GO" id="GO:0003700">
    <property type="term" value="F:DNA-binding transcription factor activity"/>
    <property type="evidence" value="ECO:0007669"/>
    <property type="project" value="InterPro"/>
</dbReference>
<dbReference type="SUPFAM" id="SSF53850">
    <property type="entry name" value="Periplasmic binding protein-like II"/>
    <property type="match status" value="1"/>
</dbReference>
<evidence type="ECO:0000313" key="8">
    <source>
        <dbReference type="Proteomes" id="UP000245711"/>
    </source>
</evidence>
<evidence type="ECO:0000259" key="6">
    <source>
        <dbReference type="PROSITE" id="PS50931"/>
    </source>
</evidence>
<dbReference type="Pfam" id="PF00126">
    <property type="entry name" value="HTH_1"/>
    <property type="match status" value="1"/>
</dbReference>
<sequence length="311" mass="33176">MPRTDNVPAYTMRQLAAFVAVAETGTISGAAERLHLSQSALSAAVTDLEKALKAQLCVRRRARGVQLTPTGEAVLSRARTLLQQAGELQADASGAGGVVAGPIAVGCYPALGPTILPAMLYSFTAEYPRASVEFREDTQNRLRTELEGGELDVAIVYDLELSPEWRTVPLMTREPMVVLGAEHPLAGVDGPVRLADLAEHPMVLLDAPPSTHHAMDVCRGAGFAPRVAYRTANFETARAFVGRGLGWTLLLQRPRVDVTYEGLPVVVKPIAEPKPPSVTVVVAWHQGATLSRAARAFIRFVSTNAGDGDPA</sequence>
<keyword evidence="5" id="KW-0804">Transcription</keyword>
<dbReference type="KEGG" id="roz:CBI38_08905"/>
<protein>
    <submittedName>
        <fullName evidence="7">LysR family transcriptional regulator</fullName>
    </submittedName>
</protein>
<dbReference type="PANTHER" id="PTHR30346:SF0">
    <property type="entry name" value="HCA OPERON TRANSCRIPTIONAL ACTIVATOR HCAR"/>
    <property type="match status" value="1"/>
</dbReference>
<dbReference type="CDD" id="cd08412">
    <property type="entry name" value="PBP2_PAO1_like"/>
    <property type="match status" value="1"/>
</dbReference>
<evidence type="ECO:0000313" key="7">
    <source>
        <dbReference type="EMBL" id="AWK75424.1"/>
    </source>
</evidence>
<evidence type="ECO:0000256" key="1">
    <source>
        <dbReference type="ARBA" id="ARBA00009437"/>
    </source>
</evidence>
<keyword evidence="3" id="KW-0238">DNA-binding</keyword>
<dbReference type="PANTHER" id="PTHR30346">
    <property type="entry name" value="TRANSCRIPTIONAL DUAL REGULATOR HCAR-RELATED"/>
    <property type="match status" value="1"/>
</dbReference>
<dbReference type="InterPro" id="IPR036388">
    <property type="entry name" value="WH-like_DNA-bd_sf"/>
</dbReference>
<keyword evidence="2" id="KW-0805">Transcription regulation</keyword>
<gene>
    <name evidence="7" type="ORF">CBI38_08905</name>
</gene>
<keyword evidence="4" id="KW-0010">Activator</keyword>
<dbReference type="Gene3D" id="3.40.190.10">
    <property type="entry name" value="Periplasmic binding protein-like II"/>
    <property type="match status" value="2"/>
</dbReference>
<reference evidence="7 8" key="1">
    <citation type="submission" date="2017-05" db="EMBL/GenBank/DDBJ databases">
        <title>Isolation of Rhodococcus sp. S2-17 biodegrading of BP-3.</title>
        <authorList>
            <person name="Lee Y."/>
            <person name="Kim K.H."/>
            <person name="Chun B.H."/>
            <person name="Jung H.S."/>
            <person name="Jeon C.O."/>
        </authorList>
    </citation>
    <scope>NUCLEOTIDE SEQUENCE [LARGE SCALE GENOMIC DNA]</scope>
    <source>
        <strain evidence="7 8">S2-17</strain>
    </source>
</reference>
<evidence type="ECO:0000256" key="2">
    <source>
        <dbReference type="ARBA" id="ARBA00023015"/>
    </source>
</evidence>
<keyword evidence="8" id="KW-1185">Reference proteome</keyword>
<dbReference type="PRINTS" id="PR00039">
    <property type="entry name" value="HTHLYSR"/>
</dbReference>
<dbReference type="AlphaFoldDB" id="A0A2S2C3Q0"/>
<dbReference type="GO" id="GO:0032993">
    <property type="term" value="C:protein-DNA complex"/>
    <property type="evidence" value="ECO:0007669"/>
    <property type="project" value="TreeGrafter"/>
</dbReference>
<dbReference type="Pfam" id="PF03466">
    <property type="entry name" value="LysR_substrate"/>
    <property type="match status" value="1"/>
</dbReference>
<dbReference type="InterPro" id="IPR005119">
    <property type="entry name" value="LysR_subst-bd"/>
</dbReference>
<organism evidence="7 8">
    <name type="scientific">Rhodococcus oxybenzonivorans</name>
    <dbReference type="NCBI Taxonomy" id="1990687"/>
    <lineage>
        <taxon>Bacteria</taxon>
        <taxon>Bacillati</taxon>
        <taxon>Actinomycetota</taxon>
        <taxon>Actinomycetes</taxon>
        <taxon>Mycobacteriales</taxon>
        <taxon>Nocardiaceae</taxon>
        <taxon>Rhodococcus</taxon>
    </lineage>
</organism>
<comment type="similarity">
    <text evidence="1">Belongs to the LysR transcriptional regulatory family.</text>
</comment>